<reference evidence="6" key="2">
    <citation type="submission" date="2025-08" db="UniProtKB">
        <authorList>
            <consortium name="Ensembl"/>
        </authorList>
    </citation>
    <scope>IDENTIFICATION</scope>
</reference>
<dbReference type="GO" id="GO:0009897">
    <property type="term" value="C:external side of plasma membrane"/>
    <property type="evidence" value="ECO:0007669"/>
    <property type="project" value="TreeGrafter"/>
</dbReference>
<evidence type="ECO:0000256" key="3">
    <source>
        <dbReference type="ARBA" id="ARBA00023157"/>
    </source>
</evidence>
<organism evidence="6 7">
    <name type="scientific">Echeneis naucrates</name>
    <name type="common">Live sharksucker</name>
    <dbReference type="NCBI Taxonomy" id="173247"/>
    <lineage>
        <taxon>Eukaryota</taxon>
        <taxon>Metazoa</taxon>
        <taxon>Chordata</taxon>
        <taxon>Craniata</taxon>
        <taxon>Vertebrata</taxon>
        <taxon>Euteleostomi</taxon>
        <taxon>Actinopterygii</taxon>
        <taxon>Neopterygii</taxon>
        <taxon>Teleostei</taxon>
        <taxon>Neoteleostei</taxon>
        <taxon>Acanthomorphata</taxon>
        <taxon>Carangaria</taxon>
        <taxon>Carangiformes</taxon>
        <taxon>Echeneidae</taxon>
        <taxon>Echeneis</taxon>
    </lineage>
</organism>
<evidence type="ECO:0000313" key="7">
    <source>
        <dbReference type="Proteomes" id="UP000472264"/>
    </source>
</evidence>
<dbReference type="OMA" id="KDDFTCK"/>
<reference evidence="6" key="3">
    <citation type="submission" date="2025-09" db="UniProtKB">
        <authorList>
            <consortium name="Ensembl"/>
        </authorList>
    </citation>
    <scope>IDENTIFICATION</scope>
</reference>
<dbReference type="Pfam" id="PF03024">
    <property type="entry name" value="Folate_rec"/>
    <property type="match status" value="1"/>
</dbReference>
<dbReference type="PANTHER" id="PTHR10517">
    <property type="entry name" value="FOLATE RECEPTOR"/>
    <property type="match status" value="1"/>
</dbReference>
<keyword evidence="3" id="KW-1015">Disulfide bond</keyword>
<feature type="chain" id="PRO_5025464367" evidence="4">
    <location>
        <begin position="27"/>
        <end position="251"/>
    </location>
</feature>
<proteinExistence type="inferred from homology"/>
<evidence type="ECO:0000256" key="1">
    <source>
        <dbReference type="ARBA" id="ARBA00007932"/>
    </source>
</evidence>
<dbReference type="AlphaFoldDB" id="A0A665U4T8"/>
<keyword evidence="7" id="KW-1185">Reference proteome</keyword>
<evidence type="ECO:0000259" key="5">
    <source>
        <dbReference type="Pfam" id="PF03024"/>
    </source>
</evidence>
<dbReference type="InterPro" id="IPR004269">
    <property type="entry name" value="Folate_rcpt"/>
</dbReference>
<feature type="domain" description="Folate receptor-like" evidence="5">
    <location>
        <begin position="32"/>
        <end position="207"/>
    </location>
</feature>
<dbReference type="Proteomes" id="UP000472264">
    <property type="component" value="Chromosome 13"/>
</dbReference>
<evidence type="ECO:0000313" key="6">
    <source>
        <dbReference type="Ensembl" id="ENSENLP00000014492.1"/>
    </source>
</evidence>
<accession>A0A665U4T8</accession>
<dbReference type="InterPro" id="IPR018143">
    <property type="entry name" value="Folate_rcpt-like"/>
</dbReference>
<evidence type="ECO:0000256" key="2">
    <source>
        <dbReference type="ARBA" id="ARBA00022729"/>
    </source>
</evidence>
<name>A0A665U4T8_ECHNA</name>
<reference evidence="6" key="1">
    <citation type="submission" date="2021-04" db="EMBL/GenBank/DDBJ databases">
        <authorList>
            <consortium name="Wellcome Sanger Institute Data Sharing"/>
        </authorList>
    </citation>
    <scope>NUCLEOTIDE SEQUENCE [LARGE SCALE GENOMIC DNA]</scope>
</reference>
<dbReference type="InParanoid" id="A0A665U4T8"/>
<comment type="similarity">
    <text evidence="1">Belongs to the folate receptor family.</text>
</comment>
<feature type="signal peptide" evidence="4">
    <location>
        <begin position="1"/>
        <end position="26"/>
    </location>
</feature>
<dbReference type="Ensembl" id="ENSENLT00000015080.1">
    <property type="protein sequence ID" value="ENSENLP00000014492.1"/>
    <property type="gene ID" value="ENSENLG00000006764.1"/>
</dbReference>
<gene>
    <name evidence="6" type="primary">LOC115053452</name>
</gene>
<keyword evidence="2 4" id="KW-0732">Signal</keyword>
<dbReference type="GO" id="GO:0038023">
    <property type="term" value="F:signaling receptor activity"/>
    <property type="evidence" value="ECO:0007669"/>
    <property type="project" value="TreeGrafter"/>
</dbReference>
<dbReference type="PANTHER" id="PTHR10517:SF14">
    <property type="entry name" value="FOLATE RECEPTOR 1-RELATED"/>
    <property type="match status" value="1"/>
</dbReference>
<evidence type="ECO:0000256" key="4">
    <source>
        <dbReference type="SAM" id="SignalP"/>
    </source>
</evidence>
<sequence length="251" mass="29152">MLMPPFCRAMQVVLSLLLALTSGTLSLDTLNMCMDAKHHKTEPGPEGELYLQCSPWRDNACCTANTSVEAHEDNSYLYNFNWNHCGIMSPKCKKHFTQDACFYECSPNLGPWIQQVDQSWRKERIIDVPLCMEDCHDWWEDCKNDYTCKSNWHKGWDWSSGVNKCPEGSRCRIWTEVYPTPKSMCEQIWSSSYLYTTLPKSSGRCMQLWFTGPNPNRKVAEYYLNNAQQRQSFASTKLLLLAIAFLSLRMY</sequence>
<protein>
    <submittedName>
        <fullName evidence="6">Folate receptor</fullName>
    </submittedName>
</protein>